<evidence type="ECO:0000313" key="1">
    <source>
        <dbReference type="EMBL" id="KRH91881.1"/>
    </source>
</evidence>
<accession>A0A0R0LQV8</accession>
<dbReference type="EMBL" id="LGUB01001431">
    <property type="protein sequence ID" value="KRH91881.1"/>
    <property type="molecule type" value="Genomic_DNA"/>
</dbReference>
<dbReference type="SUPFAM" id="SSF53098">
    <property type="entry name" value="Ribonuclease H-like"/>
    <property type="match status" value="1"/>
</dbReference>
<name>A0A0R0LQV8_9MICR</name>
<dbReference type="AlphaFoldDB" id="A0A0R0LQV8"/>
<organism evidence="1 2">
    <name type="scientific">Pseudoloma neurophilia</name>
    <dbReference type="NCBI Taxonomy" id="146866"/>
    <lineage>
        <taxon>Eukaryota</taxon>
        <taxon>Fungi</taxon>
        <taxon>Fungi incertae sedis</taxon>
        <taxon>Microsporidia</taxon>
        <taxon>Pseudoloma</taxon>
    </lineage>
</organism>
<evidence type="ECO:0008006" key="3">
    <source>
        <dbReference type="Google" id="ProtNLM"/>
    </source>
</evidence>
<dbReference type="Proteomes" id="UP000051530">
    <property type="component" value="Unassembled WGS sequence"/>
</dbReference>
<reference evidence="1 2" key="1">
    <citation type="submission" date="2015-07" db="EMBL/GenBank/DDBJ databases">
        <title>The genome of Pseudoloma neurophilia, a relevant intracellular parasite of the zebrafish.</title>
        <authorList>
            <person name="Ndikumana S."/>
            <person name="Pelin A."/>
            <person name="Sanders J."/>
            <person name="Corradi N."/>
        </authorList>
    </citation>
    <scope>NUCLEOTIDE SEQUENCE [LARGE SCALE GENOMIC DNA]</scope>
    <source>
        <strain evidence="1 2">MK1</strain>
    </source>
</reference>
<proteinExistence type="predicted"/>
<protein>
    <recommendedName>
        <fullName evidence="3">Transposable element</fullName>
    </recommendedName>
</protein>
<comment type="caution">
    <text evidence="1">The sequence shown here is derived from an EMBL/GenBank/DDBJ whole genome shotgun (WGS) entry which is preliminary data.</text>
</comment>
<dbReference type="InterPro" id="IPR036397">
    <property type="entry name" value="RNaseH_sf"/>
</dbReference>
<dbReference type="Gene3D" id="3.30.420.10">
    <property type="entry name" value="Ribonuclease H-like superfamily/Ribonuclease H"/>
    <property type="match status" value="1"/>
</dbReference>
<sequence>ICATNKHYNRALYETHGSLTTEQPNKRVSTDICGPFTIQSDDDKTQIYVLNFIDNCTRFVSSKIIKNIQASTIATAFEKEWIIPFVHLKKSSVIKDNNLLATLSPNYVTNT</sequence>
<evidence type="ECO:0000313" key="2">
    <source>
        <dbReference type="Proteomes" id="UP000051530"/>
    </source>
</evidence>
<gene>
    <name evidence="1" type="ORF">M153_201670003</name>
</gene>
<dbReference type="GO" id="GO:0003676">
    <property type="term" value="F:nucleic acid binding"/>
    <property type="evidence" value="ECO:0007669"/>
    <property type="project" value="InterPro"/>
</dbReference>
<keyword evidence="2" id="KW-1185">Reference proteome</keyword>
<dbReference type="InterPro" id="IPR012337">
    <property type="entry name" value="RNaseH-like_sf"/>
</dbReference>
<dbReference type="VEuPathDB" id="MicrosporidiaDB:M153_201670003"/>
<feature type="non-terminal residue" evidence="1">
    <location>
        <position position="1"/>
    </location>
</feature>